<dbReference type="Pfam" id="PF08021">
    <property type="entry name" value="FAD_binding_9"/>
    <property type="match status" value="1"/>
</dbReference>
<gene>
    <name evidence="3" type="ORF">J1C48_06955</name>
</gene>
<dbReference type="InterPro" id="IPR013113">
    <property type="entry name" value="SIP_FAD-bd"/>
</dbReference>
<reference evidence="3" key="1">
    <citation type="submission" date="2021-03" db="EMBL/GenBank/DDBJ databases">
        <title>Whole genome sequence of Jiella sp. CQZ9-1.</title>
        <authorList>
            <person name="Tuo L."/>
        </authorList>
    </citation>
    <scope>NUCLEOTIDE SEQUENCE</scope>
    <source>
        <strain evidence="3">CQZ9-1</strain>
    </source>
</reference>
<accession>A0A939FVK3</accession>
<dbReference type="AlphaFoldDB" id="A0A939FVK3"/>
<feature type="domain" description="FAD-binding FR-type" evidence="2">
    <location>
        <begin position="109"/>
        <end position="231"/>
    </location>
</feature>
<dbReference type="CDD" id="cd06193">
    <property type="entry name" value="siderophore_interacting"/>
    <property type="match status" value="1"/>
</dbReference>
<dbReference type="InterPro" id="IPR039374">
    <property type="entry name" value="SIP_fam"/>
</dbReference>
<dbReference type="Gene3D" id="2.40.30.10">
    <property type="entry name" value="Translation factors"/>
    <property type="match status" value="1"/>
</dbReference>
<evidence type="ECO:0000313" key="4">
    <source>
        <dbReference type="Proteomes" id="UP000664122"/>
    </source>
</evidence>
<sequence length="347" mass="37607">MQTMMLSANATGTAPAPLPASLIDDLAAEIAEHGYRVERHVAGLSLTLPIGRIEAELCGSAFEVRIGAGQVVQVHEIREAFLHFLDHAAPGMAGRMAWRGDLPEGDLPPNFRVATIVAKRPVSPHFLRLTLAADDVSDFVGGGMHFRLTIPPKGRPPVWPRLDSAGRTVWPKEPDVLHRPAYTVVDVDPAQGRLSFDLFLHEGGLATQWAREVETNAVVGVVGPGGGMPPPGDFLLLAGDETALPAIRRILELSKPDRRGHVFIELGDPADRVALPMPSGMTVEWLTRGRGPSLLETVIAAPFPPAGASRFVWIAAERQLIRSARQHFRETLNVPLDEGYLSAYWTA</sequence>
<dbReference type="SUPFAM" id="SSF63380">
    <property type="entry name" value="Riboflavin synthase domain-like"/>
    <property type="match status" value="1"/>
</dbReference>
<dbReference type="PANTHER" id="PTHR30157">
    <property type="entry name" value="FERRIC REDUCTASE, NADPH-DEPENDENT"/>
    <property type="match status" value="1"/>
</dbReference>
<dbReference type="InterPro" id="IPR039261">
    <property type="entry name" value="FNR_nucleotide-bd"/>
</dbReference>
<evidence type="ECO:0000259" key="2">
    <source>
        <dbReference type="PROSITE" id="PS51384"/>
    </source>
</evidence>
<dbReference type="EMBL" id="JAFMPP010000004">
    <property type="protein sequence ID" value="MBO0662307.1"/>
    <property type="molecule type" value="Genomic_DNA"/>
</dbReference>
<dbReference type="InterPro" id="IPR017938">
    <property type="entry name" value="Riboflavin_synthase-like_b-brl"/>
</dbReference>
<dbReference type="InterPro" id="IPR007037">
    <property type="entry name" value="SIP_rossman_dom"/>
</dbReference>
<comment type="similarity">
    <text evidence="1">Belongs to the SIP oxidoreductase family.</text>
</comment>
<evidence type="ECO:0000313" key="3">
    <source>
        <dbReference type="EMBL" id="MBO0662307.1"/>
    </source>
</evidence>
<evidence type="ECO:0000256" key="1">
    <source>
        <dbReference type="ARBA" id="ARBA00035644"/>
    </source>
</evidence>
<dbReference type="RefSeq" id="WP_207257062.1">
    <property type="nucleotide sequence ID" value="NZ_JAFMPP010000004.1"/>
</dbReference>
<dbReference type="Gene3D" id="3.40.50.80">
    <property type="entry name" value="Nucleotide-binding domain of ferredoxin-NADP reductase (FNR) module"/>
    <property type="match status" value="1"/>
</dbReference>
<organism evidence="3 4">
    <name type="scientific">Jiella flava</name>
    <dbReference type="NCBI Taxonomy" id="2816857"/>
    <lineage>
        <taxon>Bacteria</taxon>
        <taxon>Pseudomonadati</taxon>
        <taxon>Pseudomonadota</taxon>
        <taxon>Alphaproteobacteria</taxon>
        <taxon>Hyphomicrobiales</taxon>
        <taxon>Aurantimonadaceae</taxon>
        <taxon>Jiella</taxon>
    </lineage>
</organism>
<proteinExistence type="inferred from homology"/>
<comment type="caution">
    <text evidence="3">The sequence shown here is derived from an EMBL/GenBank/DDBJ whole genome shotgun (WGS) entry which is preliminary data.</text>
</comment>
<protein>
    <submittedName>
        <fullName evidence="3">Siderophore-interacting protein</fullName>
    </submittedName>
</protein>
<dbReference type="Pfam" id="PF04954">
    <property type="entry name" value="SIP"/>
    <property type="match status" value="1"/>
</dbReference>
<dbReference type="InterPro" id="IPR017927">
    <property type="entry name" value="FAD-bd_FR_type"/>
</dbReference>
<keyword evidence="4" id="KW-1185">Reference proteome</keyword>
<dbReference type="GO" id="GO:0016491">
    <property type="term" value="F:oxidoreductase activity"/>
    <property type="evidence" value="ECO:0007669"/>
    <property type="project" value="InterPro"/>
</dbReference>
<dbReference type="Proteomes" id="UP000664122">
    <property type="component" value="Unassembled WGS sequence"/>
</dbReference>
<name>A0A939FVK3_9HYPH</name>
<dbReference type="PROSITE" id="PS51384">
    <property type="entry name" value="FAD_FR"/>
    <property type="match status" value="1"/>
</dbReference>
<dbReference type="PANTHER" id="PTHR30157:SF0">
    <property type="entry name" value="NADPH-DEPENDENT FERRIC-CHELATE REDUCTASE"/>
    <property type="match status" value="1"/>
</dbReference>